<sequence>MQEQQELIINRAAPDLLINLNAVNEQMERVAHARNQREICRQQLVSVLGGTEETTFRQMTEALPAEVQPLLDALVQEINQMLQNIQKWLRQNHMLLKRSLDLMQVIMKNMFPSASAAAGTYGRGGQVSPVNPPPSSLYEGII</sequence>
<proteinExistence type="predicted"/>
<reference evidence="3" key="1">
    <citation type="submission" date="2018-05" db="EMBL/GenBank/DDBJ databases">
        <authorList>
            <person name="Lanie J.A."/>
            <person name="Ng W.-L."/>
            <person name="Kazmierczak K.M."/>
            <person name="Andrzejewski T.M."/>
            <person name="Davidsen T.M."/>
            <person name="Wayne K.J."/>
            <person name="Tettelin H."/>
            <person name="Glass J.I."/>
            <person name="Rusch D."/>
            <person name="Podicherti R."/>
            <person name="Tsui H.-C.T."/>
            <person name="Winkler M.E."/>
        </authorList>
    </citation>
    <scope>NUCLEOTIDE SEQUENCE</scope>
</reference>
<evidence type="ECO:0000256" key="2">
    <source>
        <dbReference type="SAM" id="MobiDB-lite"/>
    </source>
</evidence>
<evidence type="ECO:0008006" key="4">
    <source>
        <dbReference type="Google" id="ProtNLM"/>
    </source>
</evidence>
<keyword evidence="1" id="KW-1005">Bacterial flagellum biogenesis</keyword>
<feature type="region of interest" description="Disordered" evidence="2">
    <location>
        <begin position="121"/>
        <end position="142"/>
    </location>
</feature>
<dbReference type="EMBL" id="UINC01043368">
    <property type="protein sequence ID" value="SVB47306.1"/>
    <property type="molecule type" value="Genomic_DNA"/>
</dbReference>
<name>A0A382E950_9ZZZZ</name>
<dbReference type="AlphaFoldDB" id="A0A382E950"/>
<dbReference type="SUPFAM" id="SSF140566">
    <property type="entry name" value="FlgN-like"/>
    <property type="match status" value="1"/>
</dbReference>
<evidence type="ECO:0000313" key="3">
    <source>
        <dbReference type="EMBL" id="SVB47306.1"/>
    </source>
</evidence>
<evidence type="ECO:0000256" key="1">
    <source>
        <dbReference type="ARBA" id="ARBA00022795"/>
    </source>
</evidence>
<accession>A0A382E950</accession>
<dbReference type="Gene3D" id="1.20.58.300">
    <property type="entry name" value="FlgN-like"/>
    <property type="match status" value="1"/>
</dbReference>
<gene>
    <name evidence="3" type="ORF">METZ01_LOCUS200160</name>
</gene>
<dbReference type="InterPro" id="IPR036679">
    <property type="entry name" value="FlgN-like_sf"/>
</dbReference>
<dbReference type="Pfam" id="PF05130">
    <property type="entry name" value="FlgN"/>
    <property type="match status" value="1"/>
</dbReference>
<dbReference type="GO" id="GO:0044780">
    <property type="term" value="P:bacterial-type flagellum assembly"/>
    <property type="evidence" value="ECO:0007669"/>
    <property type="project" value="InterPro"/>
</dbReference>
<dbReference type="InterPro" id="IPR007809">
    <property type="entry name" value="FlgN-like"/>
</dbReference>
<protein>
    <recommendedName>
        <fullName evidence="4">Flagellar protein FlgN</fullName>
    </recommendedName>
</protein>
<organism evidence="3">
    <name type="scientific">marine metagenome</name>
    <dbReference type="NCBI Taxonomy" id="408172"/>
    <lineage>
        <taxon>unclassified sequences</taxon>
        <taxon>metagenomes</taxon>
        <taxon>ecological metagenomes</taxon>
    </lineage>
</organism>